<accession>F9W5S0</accession>
<dbReference type="Proteomes" id="UP000000702">
    <property type="component" value="Unassembled WGS sequence"/>
</dbReference>
<organism evidence="2 3">
    <name type="scientific">Trypanosoma congolense (strain IL3000)</name>
    <dbReference type="NCBI Taxonomy" id="1068625"/>
    <lineage>
        <taxon>Eukaryota</taxon>
        <taxon>Discoba</taxon>
        <taxon>Euglenozoa</taxon>
        <taxon>Kinetoplastea</taxon>
        <taxon>Metakinetoplastina</taxon>
        <taxon>Trypanosomatida</taxon>
        <taxon>Trypanosomatidae</taxon>
        <taxon>Trypanosoma</taxon>
        <taxon>Nannomonas</taxon>
    </lineage>
</organism>
<dbReference type="EMBL" id="CAEQ01000756">
    <property type="protein sequence ID" value="CCD12523.1"/>
    <property type="molecule type" value="Genomic_DNA"/>
</dbReference>
<name>F9W5S0_TRYCI</name>
<gene>
    <name evidence="2" type="ORF">TCIL3000_0_33950</name>
</gene>
<keyword evidence="3" id="KW-1185">Reference proteome</keyword>
<dbReference type="AlphaFoldDB" id="F9W5S0"/>
<feature type="region of interest" description="Disordered" evidence="1">
    <location>
        <begin position="68"/>
        <end position="169"/>
    </location>
</feature>
<reference evidence="3" key="1">
    <citation type="submission" date="2011-07" db="EMBL/GenBank/DDBJ databases">
        <title>Divergent evolution of antigenic variation in African trypanosomes.</title>
        <authorList>
            <person name="Jackson A.P."/>
            <person name="Berry A."/>
            <person name="Allison H.C."/>
            <person name="Burton P."/>
            <person name="Anderson J."/>
            <person name="Aslett M."/>
            <person name="Brown R."/>
            <person name="Corton N."/>
            <person name="Harris D."/>
            <person name="Hauser H."/>
            <person name="Gamble J."/>
            <person name="Gilderthorp R."/>
            <person name="McQuillan J."/>
            <person name="Quail M.A."/>
            <person name="Sanders M."/>
            <person name="Van Tonder A."/>
            <person name="Ginger M.L."/>
            <person name="Donelson J.E."/>
            <person name="Field M.C."/>
            <person name="Barry J.D."/>
            <person name="Berriman M."/>
            <person name="Hertz-Fowler C."/>
        </authorList>
    </citation>
    <scope>NUCLEOTIDE SEQUENCE [LARGE SCALE GENOMIC DNA]</scope>
    <source>
        <strain evidence="3">IL3000</strain>
    </source>
</reference>
<evidence type="ECO:0000313" key="3">
    <source>
        <dbReference type="Proteomes" id="UP000000702"/>
    </source>
</evidence>
<comment type="caution">
    <text evidence="2">The sequence shown here is derived from an EMBL/GenBank/DDBJ whole genome shotgun (WGS) entry which is preliminary data.</text>
</comment>
<protein>
    <submittedName>
        <fullName evidence="2">WGS project CAEQ00000000 data, annotated contig 1364</fullName>
    </submittedName>
</protein>
<evidence type="ECO:0000313" key="2">
    <source>
        <dbReference type="EMBL" id="CCD12523.1"/>
    </source>
</evidence>
<proteinExistence type="predicted"/>
<feature type="compositionally biased region" description="Polar residues" evidence="1">
    <location>
        <begin position="151"/>
        <end position="169"/>
    </location>
</feature>
<reference evidence="2 3" key="2">
    <citation type="journal article" date="2012" name="Proc. Natl. Acad. Sci. U.S.A.">
        <title>Antigenic diversity is generated by distinct evolutionary mechanisms in African trypanosome species.</title>
        <authorList>
            <person name="Jackson A.P."/>
            <person name="Berry A."/>
            <person name="Aslett M."/>
            <person name="Allison H.C."/>
            <person name="Burton P."/>
            <person name="Vavrova-Anderson J."/>
            <person name="Brown R."/>
            <person name="Browne H."/>
            <person name="Corton N."/>
            <person name="Hauser H."/>
            <person name="Gamble J."/>
            <person name="Gilderthorp R."/>
            <person name="Marcello L."/>
            <person name="McQuillan J."/>
            <person name="Otto T.D."/>
            <person name="Quail M.A."/>
            <person name="Sanders M.J."/>
            <person name="van Tonder A."/>
            <person name="Ginger M.L."/>
            <person name="Field M.C."/>
            <person name="Barry J.D."/>
            <person name="Hertz-Fowler C."/>
            <person name="Berriman M."/>
        </authorList>
    </citation>
    <scope>NUCLEOTIDE SEQUENCE [LARGE SCALE GENOMIC DNA]</scope>
    <source>
        <strain evidence="2 3">IL3000</strain>
    </source>
</reference>
<evidence type="ECO:0000256" key="1">
    <source>
        <dbReference type="SAM" id="MobiDB-lite"/>
    </source>
</evidence>
<sequence>MKIPGSLLRRVGRTRVAPRLIISEPLSCSLALQLVKLTESRTLSSATLVPCDAALQLPGSEEQTAQRLRLQAALSKSRSDGAGCAAPKRAVKRPQQPPTLGANSAMHLNKQLSRRKKESDGSVEGGEPYSNEVAAPAAVPQLPRHAHTDIISVTKTENINPTKDQSIKM</sequence>
<dbReference type="VEuPathDB" id="TriTrypDB:TcIL3000_0_33950"/>